<evidence type="ECO:0000313" key="1">
    <source>
        <dbReference type="EMBL" id="SDD81959.1"/>
    </source>
</evidence>
<dbReference type="RefSeq" id="WP_244509490.1">
    <property type="nucleotide sequence ID" value="NZ_FMZM01000011.1"/>
</dbReference>
<sequence length="414" mass="44385">MSLLTTRFEVVARHRPVDLVLPGELPTAPYLAVTGEGPLTIAGPDVEITAGYDGHAWLTVDTGGRRPTRHRSRRHGRAKARVDALGLALTGTQATVLTREADRWVARGRVDLEGRVDTRDEDWLAGVGTSGGTAGAFGQLGLRDLRLVTRADGSPYRLGRVLLLTATSAGPGFFATAHTSVWSLDPDTLEIAHRGDLFFRRPDKPGVYGDHATHLVRDDEAGRWLVATSGWGDFDKRRPVQVLLASSTADLSTGAHVLDTEVLALPTDGLTSVAVWDPHLVRTDDGWLVGYVSASRYFRFHPVLAGGPSLDELRLLGADPARRACEGTTLHRDPASGAWQVLASDRSGEYPVYDLALSPVGRLSAPYPSNIPWPTVVPVDGGWLMVAFNGSGYGGRLTGYGTHGDVVIMHSTAG</sequence>
<keyword evidence="2" id="KW-1185">Reference proteome</keyword>
<evidence type="ECO:0000313" key="2">
    <source>
        <dbReference type="Proteomes" id="UP000199034"/>
    </source>
</evidence>
<dbReference type="EMBL" id="FMZM01000011">
    <property type="protein sequence ID" value="SDD81959.1"/>
    <property type="molecule type" value="Genomic_DNA"/>
</dbReference>
<protein>
    <submittedName>
        <fullName evidence="1">Uncharacterized protein</fullName>
    </submittedName>
</protein>
<dbReference type="AlphaFoldDB" id="A0A1G6XUW9"/>
<accession>A0A1G6XUW9</accession>
<dbReference type="Proteomes" id="UP000199034">
    <property type="component" value="Unassembled WGS sequence"/>
</dbReference>
<proteinExistence type="predicted"/>
<gene>
    <name evidence="1" type="ORF">SAMN05421872_11197</name>
</gene>
<dbReference type="STRING" id="1045774.SAMN05421872_11197"/>
<name>A0A1G6XUW9_9ACTN</name>
<reference evidence="1 2" key="1">
    <citation type="submission" date="2016-10" db="EMBL/GenBank/DDBJ databases">
        <authorList>
            <person name="de Groot N.N."/>
        </authorList>
    </citation>
    <scope>NUCLEOTIDE SEQUENCE [LARGE SCALE GENOMIC DNA]</scope>
    <source>
        <strain evidence="1 2">CGMCC 4.6858</strain>
    </source>
</reference>
<organism evidence="1 2">
    <name type="scientific">Nocardioides lianchengensis</name>
    <dbReference type="NCBI Taxonomy" id="1045774"/>
    <lineage>
        <taxon>Bacteria</taxon>
        <taxon>Bacillati</taxon>
        <taxon>Actinomycetota</taxon>
        <taxon>Actinomycetes</taxon>
        <taxon>Propionibacteriales</taxon>
        <taxon>Nocardioidaceae</taxon>
        <taxon>Nocardioides</taxon>
    </lineage>
</organism>